<dbReference type="AlphaFoldDB" id="A0AAN9VNV1"/>
<feature type="transmembrane region" description="Helical" evidence="8">
    <location>
        <begin position="477"/>
        <end position="496"/>
    </location>
</feature>
<dbReference type="InterPro" id="IPR036259">
    <property type="entry name" value="MFS_trans_sf"/>
</dbReference>
<organism evidence="10 11">
    <name type="scientific">Gryllus longicercus</name>
    <dbReference type="NCBI Taxonomy" id="2509291"/>
    <lineage>
        <taxon>Eukaryota</taxon>
        <taxon>Metazoa</taxon>
        <taxon>Ecdysozoa</taxon>
        <taxon>Arthropoda</taxon>
        <taxon>Hexapoda</taxon>
        <taxon>Insecta</taxon>
        <taxon>Pterygota</taxon>
        <taxon>Neoptera</taxon>
        <taxon>Polyneoptera</taxon>
        <taxon>Orthoptera</taxon>
        <taxon>Ensifera</taxon>
        <taxon>Gryllidea</taxon>
        <taxon>Grylloidea</taxon>
        <taxon>Gryllidae</taxon>
        <taxon>Gryllinae</taxon>
        <taxon>Gryllus</taxon>
    </lineage>
</organism>
<comment type="similarity">
    <text evidence="7">Belongs to the major facilitator superfamily. Sugar transporter (TC 2.A.1.1) family. Trehalose transporter subfamily.</text>
</comment>
<keyword evidence="6" id="KW-0325">Glycoprotein</keyword>
<feature type="transmembrane region" description="Helical" evidence="8">
    <location>
        <begin position="444"/>
        <end position="462"/>
    </location>
</feature>
<feature type="transmembrane region" description="Helical" evidence="8">
    <location>
        <begin position="108"/>
        <end position="128"/>
    </location>
</feature>
<sequence>MFMLYEDNNFMLYEDIGSSIAALHRNSQNLQTMERSSLTSAKDNMAPCSDSDSKARSYWWRQHFAALAANSITLGTGMCVAWTASAQAVLRGDRPGSPLRLSLEQSSWVTALVPLGALLGALPAGLLAERLGRKGALLSQAAPEIAGWLLVIFTHDRVWMLYVARFLIGTTVGINIVAVSMYLEEISEVKVRGTTGSYFELTASFGMLLSYILGAILPYFWYTVVGVVPGVSILLVFSWMPESPVFLVVRGRYEAARKSLQWLRGPHVNVQPELDALEESLKKQPVPSQPNKWSFWRCDLPRVDRATFKSLAVACAIMFFSQANGKNAFLYYMTDVFRDAGSNVTPEIASIIVGAVYVAAVFLPTLTVDRVGRKPLLSVAYCVMGLSQLAMSVYTHLASKGYDVAAWRWVPLAALIIFIVAISSGPGPLSWFMLAELVPVEHRGWAISVAVVFGRIFVLVLIKEFPVMIVELGQDVTYGIFCVMCFLAIAFTLLCIPETKGKTRDEIKDELKGKSQESNEDCSRL</sequence>
<feature type="transmembrane region" description="Helical" evidence="8">
    <location>
        <begin position="409"/>
        <end position="432"/>
    </location>
</feature>
<evidence type="ECO:0000313" key="10">
    <source>
        <dbReference type="EMBL" id="KAK7868579.1"/>
    </source>
</evidence>
<dbReference type="PROSITE" id="PS50850">
    <property type="entry name" value="MFS"/>
    <property type="match status" value="1"/>
</dbReference>
<feature type="transmembrane region" description="Helical" evidence="8">
    <location>
        <begin position="195"/>
        <end position="213"/>
    </location>
</feature>
<dbReference type="PRINTS" id="PR00171">
    <property type="entry name" value="SUGRTRNSPORT"/>
</dbReference>
<dbReference type="PANTHER" id="PTHR48021:SF1">
    <property type="entry name" value="GH07001P-RELATED"/>
    <property type="match status" value="1"/>
</dbReference>
<feature type="transmembrane region" description="Helical" evidence="8">
    <location>
        <begin position="344"/>
        <end position="364"/>
    </location>
</feature>
<keyword evidence="5 8" id="KW-0472">Membrane</keyword>
<dbReference type="Pfam" id="PF00083">
    <property type="entry name" value="Sugar_tr"/>
    <property type="match status" value="1"/>
</dbReference>
<accession>A0AAN9VNV1</accession>
<dbReference type="PROSITE" id="PS00216">
    <property type="entry name" value="SUGAR_TRANSPORT_1"/>
    <property type="match status" value="1"/>
</dbReference>
<evidence type="ECO:0000256" key="4">
    <source>
        <dbReference type="ARBA" id="ARBA00022989"/>
    </source>
</evidence>
<evidence type="ECO:0000256" key="6">
    <source>
        <dbReference type="ARBA" id="ARBA00023180"/>
    </source>
</evidence>
<feature type="transmembrane region" description="Helical" evidence="8">
    <location>
        <begin position="219"/>
        <end position="240"/>
    </location>
</feature>
<keyword evidence="4 8" id="KW-1133">Transmembrane helix</keyword>
<feature type="domain" description="Major facilitator superfamily (MFS) profile" evidence="9">
    <location>
        <begin position="63"/>
        <end position="500"/>
    </location>
</feature>
<evidence type="ECO:0000259" key="9">
    <source>
        <dbReference type="PROSITE" id="PS50850"/>
    </source>
</evidence>
<dbReference type="InterPro" id="IPR050549">
    <property type="entry name" value="MFS_Trehalose_Transporter"/>
</dbReference>
<evidence type="ECO:0000313" key="11">
    <source>
        <dbReference type="Proteomes" id="UP001378592"/>
    </source>
</evidence>
<evidence type="ECO:0000256" key="7">
    <source>
        <dbReference type="ARBA" id="ARBA00024348"/>
    </source>
</evidence>
<dbReference type="InterPro" id="IPR005828">
    <property type="entry name" value="MFS_sugar_transport-like"/>
</dbReference>
<dbReference type="GO" id="GO:0005886">
    <property type="term" value="C:plasma membrane"/>
    <property type="evidence" value="ECO:0007669"/>
    <property type="project" value="UniProtKB-SubCell"/>
</dbReference>
<evidence type="ECO:0000256" key="3">
    <source>
        <dbReference type="ARBA" id="ARBA00022692"/>
    </source>
</evidence>
<reference evidence="10 11" key="1">
    <citation type="submission" date="2024-03" db="EMBL/GenBank/DDBJ databases">
        <title>The genome assembly and annotation of the cricket Gryllus longicercus Weissman &amp; Gray.</title>
        <authorList>
            <person name="Szrajer S."/>
            <person name="Gray D."/>
            <person name="Ylla G."/>
        </authorList>
    </citation>
    <scope>NUCLEOTIDE SEQUENCE [LARGE SCALE GENOMIC DNA]</scope>
    <source>
        <strain evidence="10">DAG 2021-001</strain>
        <tissue evidence="10">Whole body minus gut</tissue>
    </source>
</reference>
<feature type="transmembrane region" description="Helical" evidence="8">
    <location>
        <begin position="306"/>
        <end position="324"/>
    </location>
</feature>
<feature type="transmembrane region" description="Helical" evidence="8">
    <location>
        <begin position="159"/>
        <end position="183"/>
    </location>
</feature>
<dbReference type="InterPro" id="IPR020846">
    <property type="entry name" value="MFS_dom"/>
</dbReference>
<comment type="caution">
    <text evidence="10">The sequence shown here is derived from an EMBL/GenBank/DDBJ whole genome shotgun (WGS) entry which is preliminary data.</text>
</comment>
<evidence type="ECO:0000256" key="2">
    <source>
        <dbReference type="ARBA" id="ARBA00022475"/>
    </source>
</evidence>
<evidence type="ECO:0000256" key="8">
    <source>
        <dbReference type="SAM" id="Phobius"/>
    </source>
</evidence>
<dbReference type="EMBL" id="JAZDUA010000091">
    <property type="protein sequence ID" value="KAK7868579.1"/>
    <property type="molecule type" value="Genomic_DNA"/>
</dbReference>
<protein>
    <recommendedName>
        <fullName evidence="9">Major facilitator superfamily (MFS) profile domain-containing protein</fullName>
    </recommendedName>
</protein>
<dbReference type="SUPFAM" id="SSF103473">
    <property type="entry name" value="MFS general substrate transporter"/>
    <property type="match status" value="1"/>
</dbReference>
<dbReference type="InterPro" id="IPR003663">
    <property type="entry name" value="Sugar/inositol_transpt"/>
</dbReference>
<evidence type="ECO:0000256" key="5">
    <source>
        <dbReference type="ARBA" id="ARBA00023136"/>
    </source>
</evidence>
<feature type="transmembrane region" description="Helical" evidence="8">
    <location>
        <begin position="376"/>
        <end position="397"/>
    </location>
</feature>
<feature type="transmembrane region" description="Helical" evidence="8">
    <location>
        <begin position="64"/>
        <end position="88"/>
    </location>
</feature>
<keyword evidence="3 8" id="KW-0812">Transmembrane</keyword>
<dbReference type="FunFam" id="1.20.1250.20:FF:000055">
    <property type="entry name" value="Facilitated trehalose transporter Tret1-2 homolog"/>
    <property type="match status" value="1"/>
</dbReference>
<dbReference type="Gene3D" id="1.20.1250.20">
    <property type="entry name" value="MFS general substrate transporter like domains"/>
    <property type="match status" value="1"/>
</dbReference>
<name>A0AAN9VNV1_9ORTH</name>
<dbReference type="Proteomes" id="UP001378592">
    <property type="component" value="Unassembled WGS sequence"/>
</dbReference>
<keyword evidence="2" id="KW-1003">Cell membrane</keyword>
<gene>
    <name evidence="10" type="ORF">R5R35_009470</name>
</gene>
<keyword evidence="11" id="KW-1185">Reference proteome</keyword>
<dbReference type="InterPro" id="IPR005829">
    <property type="entry name" value="Sugar_transporter_CS"/>
</dbReference>
<proteinExistence type="inferred from homology"/>
<dbReference type="PANTHER" id="PTHR48021">
    <property type="match status" value="1"/>
</dbReference>
<dbReference type="GO" id="GO:0022857">
    <property type="term" value="F:transmembrane transporter activity"/>
    <property type="evidence" value="ECO:0007669"/>
    <property type="project" value="InterPro"/>
</dbReference>
<evidence type="ECO:0000256" key="1">
    <source>
        <dbReference type="ARBA" id="ARBA00004651"/>
    </source>
</evidence>
<comment type="subcellular location">
    <subcellularLocation>
        <location evidence="1">Cell membrane</location>
        <topology evidence="1">Multi-pass membrane protein</topology>
    </subcellularLocation>
</comment>
<feature type="transmembrane region" description="Helical" evidence="8">
    <location>
        <begin position="135"/>
        <end position="153"/>
    </location>
</feature>